<dbReference type="RefSeq" id="WP_163742520.1">
    <property type="nucleotide sequence ID" value="NZ_AP022610.1"/>
</dbReference>
<accession>A0A7I7XNP0</accession>
<sequence length="68" mass="6817">MTITAKRILPGLAVALTGAAIVLAPIAGAESSPLVPFGTNPHVGPSVGLHTDDQDEVNTTAGIVDLPF</sequence>
<dbReference type="KEGG" id="mmag:MMAD_51090"/>
<evidence type="ECO:0000313" key="2">
    <source>
        <dbReference type="Proteomes" id="UP000466517"/>
    </source>
</evidence>
<dbReference type="Proteomes" id="UP000466517">
    <property type="component" value="Chromosome"/>
</dbReference>
<reference evidence="1 2" key="1">
    <citation type="journal article" date="2019" name="Emerg. Microbes Infect.">
        <title>Comprehensive subspecies identification of 175 nontuberculous mycobacteria species based on 7547 genomic profiles.</title>
        <authorList>
            <person name="Matsumoto Y."/>
            <person name="Kinjo T."/>
            <person name="Motooka D."/>
            <person name="Nabeya D."/>
            <person name="Jung N."/>
            <person name="Uechi K."/>
            <person name="Horii T."/>
            <person name="Iida T."/>
            <person name="Fujita J."/>
            <person name="Nakamura S."/>
        </authorList>
    </citation>
    <scope>NUCLEOTIDE SEQUENCE [LARGE SCALE GENOMIC DNA]</scope>
    <source>
        <strain evidence="1 2">JCM 13574</strain>
    </source>
</reference>
<gene>
    <name evidence="1" type="ORF">MMAD_51090</name>
</gene>
<keyword evidence="2" id="KW-1185">Reference proteome</keyword>
<dbReference type="AlphaFoldDB" id="A0A7I7XNP0"/>
<name>A0A7I7XNP0_9MYCO</name>
<proteinExistence type="predicted"/>
<evidence type="ECO:0000313" key="1">
    <source>
        <dbReference type="EMBL" id="BBZ30814.1"/>
    </source>
</evidence>
<protein>
    <submittedName>
        <fullName evidence="1">Uncharacterized protein</fullName>
    </submittedName>
</protein>
<dbReference type="EMBL" id="AP022610">
    <property type="protein sequence ID" value="BBZ30814.1"/>
    <property type="molecule type" value="Genomic_DNA"/>
</dbReference>
<organism evidence="1 2">
    <name type="scientific">Mycolicibacterium madagascariense</name>
    <dbReference type="NCBI Taxonomy" id="212765"/>
    <lineage>
        <taxon>Bacteria</taxon>
        <taxon>Bacillati</taxon>
        <taxon>Actinomycetota</taxon>
        <taxon>Actinomycetes</taxon>
        <taxon>Mycobacteriales</taxon>
        <taxon>Mycobacteriaceae</taxon>
        <taxon>Mycolicibacterium</taxon>
    </lineage>
</organism>